<dbReference type="PROSITE" id="PS00292">
    <property type="entry name" value="CYCLINS"/>
    <property type="match status" value="1"/>
</dbReference>
<feature type="region of interest" description="Disordered" evidence="5">
    <location>
        <begin position="14"/>
        <end position="65"/>
    </location>
</feature>
<protein>
    <submittedName>
        <fullName evidence="8">Cyclin 6</fullName>
    </submittedName>
</protein>
<keyword evidence="9" id="KW-1185">Reference proteome</keyword>
<evidence type="ECO:0000256" key="2">
    <source>
        <dbReference type="ARBA" id="ARBA00023127"/>
    </source>
</evidence>
<dbReference type="InterPro" id="IPR013763">
    <property type="entry name" value="Cyclin-like_dom"/>
</dbReference>
<dbReference type="SMART" id="SM01332">
    <property type="entry name" value="Cyclin_C"/>
    <property type="match status" value="1"/>
</dbReference>
<dbReference type="SMART" id="SM00385">
    <property type="entry name" value="CYCLIN"/>
    <property type="match status" value="2"/>
</dbReference>
<feature type="domain" description="Cyclin-like" evidence="6">
    <location>
        <begin position="189"/>
        <end position="281"/>
    </location>
</feature>
<dbReference type="InterPro" id="IPR048258">
    <property type="entry name" value="Cyclins_cyclin-box"/>
</dbReference>
<accession>A0AAW0ENS6</accession>
<gene>
    <name evidence="8" type="ORF">NESM_000511500</name>
</gene>
<feature type="compositionally biased region" description="Polar residues" evidence="5">
    <location>
        <begin position="21"/>
        <end position="35"/>
    </location>
</feature>
<evidence type="ECO:0000256" key="4">
    <source>
        <dbReference type="RuleBase" id="RU000383"/>
    </source>
</evidence>
<name>A0AAW0ENS6_9TRYP</name>
<dbReference type="Proteomes" id="UP001430356">
    <property type="component" value="Unassembled WGS sequence"/>
</dbReference>
<comment type="caution">
    <text evidence="8">The sequence shown here is derived from an EMBL/GenBank/DDBJ whole genome shotgun (WGS) entry which is preliminary data.</text>
</comment>
<dbReference type="AlphaFoldDB" id="A0AAW0ENS6"/>
<dbReference type="GO" id="GO:0016538">
    <property type="term" value="F:cyclin-dependent protein serine/threonine kinase regulator activity"/>
    <property type="evidence" value="ECO:0007669"/>
    <property type="project" value="InterPro"/>
</dbReference>
<keyword evidence="2 4" id="KW-0195">Cyclin</keyword>
<comment type="similarity">
    <text evidence="4">Belongs to the cyclin family.</text>
</comment>
<evidence type="ECO:0000259" key="7">
    <source>
        <dbReference type="SMART" id="SM01332"/>
    </source>
</evidence>
<dbReference type="SUPFAM" id="SSF47954">
    <property type="entry name" value="Cyclin-like"/>
    <property type="match status" value="2"/>
</dbReference>
<dbReference type="Pfam" id="PF00134">
    <property type="entry name" value="Cyclin_N"/>
    <property type="match status" value="1"/>
</dbReference>
<dbReference type="PANTHER" id="PTHR10177">
    <property type="entry name" value="CYCLINS"/>
    <property type="match status" value="1"/>
</dbReference>
<dbReference type="CDD" id="cd20507">
    <property type="entry name" value="CYCLIN_CCNB1-like_rpt1"/>
    <property type="match status" value="1"/>
</dbReference>
<dbReference type="GO" id="GO:0044772">
    <property type="term" value="P:mitotic cell cycle phase transition"/>
    <property type="evidence" value="ECO:0007669"/>
    <property type="project" value="InterPro"/>
</dbReference>
<dbReference type="EMBL" id="JAECZO010000062">
    <property type="protein sequence ID" value="KAK7195805.1"/>
    <property type="molecule type" value="Genomic_DNA"/>
</dbReference>
<sequence length="441" mass="49897">MSALREVSNLANNHGVDLKQRQQASRIDPNSNGFSGVSFLHQDSLHRGTQQQQQQHQQQLSQRLAGVNSISATTSHSLHSFMARSSDGGDLHAHARRTSAMGSLRASRAFSSPRADARHAHEPTYCTDLIGDITDMFVERERQAVARFNEGNASNGPTNTSTLYAYYASPQYLQHQPEINEKMRMILVDWLIDVHLKFKLHAETMYLAVNIIDRYLSCANTKVDRTTFVPRAQLQMVGVSAMLLAAKYEEIWPPEVKECVHISANTYTREEIIAMERSICTALSFRLTVPTPFPFASRAWTVLDGDDFLGVGADEEQRRHHFSIVRHATGFFMEHALLDYKSLHFTPSQIAHASVFLALLTLRTKLELPVTSSSSSLPVWTDALRYYTRSDVQDFRGCAEVILEYVNYVPTTKYQAVRRKYNSSRYMEISKLLLPNELPAP</sequence>
<dbReference type="Gene3D" id="1.10.472.10">
    <property type="entry name" value="Cyclin-like"/>
    <property type="match status" value="2"/>
</dbReference>
<dbReference type="Pfam" id="PF02984">
    <property type="entry name" value="Cyclin_C"/>
    <property type="match status" value="1"/>
</dbReference>
<evidence type="ECO:0000256" key="1">
    <source>
        <dbReference type="ARBA" id="ARBA00022618"/>
    </source>
</evidence>
<evidence type="ECO:0000256" key="5">
    <source>
        <dbReference type="SAM" id="MobiDB-lite"/>
    </source>
</evidence>
<dbReference type="InterPro" id="IPR039361">
    <property type="entry name" value="Cyclin"/>
</dbReference>
<dbReference type="GO" id="GO:0051301">
    <property type="term" value="P:cell division"/>
    <property type="evidence" value="ECO:0007669"/>
    <property type="project" value="UniProtKB-KW"/>
</dbReference>
<keyword evidence="3" id="KW-0131">Cell cycle</keyword>
<evidence type="ECO:0000313" key="8">
    <source>
        <dbReference type="EMBL" id="KAK7195805.1"/>
    </source>
</evidence>
<feature type="domain" description="Cyclin C-terminal" evidence="7">
    <location>
        <begin position="290"/>
        <end position="435"/>
    </location>
</feature>
<proteinExistence type="inferred from homology"/>
<evidence type="ECO:0000259" key="6">
    <source>
        <dbReference type="SMART" id="SM00385"/>
    </source>
</evidence>
<dbReference type="FunFam" id="1.10.472.10:FF:000001">
    <property type="entry name" value="G2/mitotic-specific cyclin"/>
    <property type="match status" value="1"/>
</dbReference>
<dbReference type="InterPro" id="IPR006671">
    <property type="entry name" value="Cyclin_N"/>
</dbReference>
<organism evidence="8 9">
    <name type="scientific">Novymonas esmeraldas</name>
    <dbReference type="NCBI Taxonomy" id="1808958"/>
    <lineage>
        <taxon>Eukaryota</taxon>
        <taxon>Discoba</taxon>
        <taxon>Euglenozoa</taxon>
        <taxon>Kinetoplastea</taxon>
        <taxon>Metakinetoplastina</taxon>
        <taxon>Trypanosomatida</taxon>
        <taxon>Trypanosomatidae</taxon>
        <taxon>Novymonas</taxon>
    </lineage>
</organism>
<dbReference type="InterPro" id="IPR004367">
    <property type="entry name" value="Cyclin_C-dom"/>
</dbReference>
<evidence type="ECO:0000256" key="3">
    <source>
        <dbReference type="ARBA" id="ARBA00023306"/>
    </source>
</evidence>
<keyword evidence="1" id="KW-0132">Cell division</keyword>
<reference evidence="8 9" key="1">
    <citation type="journal article" date="2021" name="MBio">
        <title>A New Model Trypanosomatid, Novymonas esmeraldas: Genomic Perception of Its 'Candidatus Pandoraea novymonadis' Endosymbiont.</title>
        <authorList>
            <person name="Zakharova A."/>
            <person name="Saura A."/>
            <person name="Butenko A."/>
            <person name="Podesvova L."/>
            <person name="Warmusova S."/>
            <person name="Kostygov A.Y."/>
            <person name="Nenarokova A."/>
            <person name="Lukes J."/>
            <person name="Opperdoes F.R."/>
            <person name="Yurchenko V."/>
        </authorList>
    </citation>
    <scope>NUCLEOTIDE SEQUENCE [LARGE SCALE GENOMIC DNA]</scope>
    <source>
        <strain evidence="8 9">E262AT.01</strain>
    </source>
</reference>
<feature type="compositionally biased region" description="Low complexity" evidence="5">
    <location>
        <begin position="50"/>
        <end position="59"/>
    </location>
</feature>
<feature type="domain" description="Cyclin-like" evidence="6">
    <location>
        <begin position="307"/>
        <end position="404"/>
    </location>
</feature>
<evidence type="ECO:0000313" key="9">
    <source>
        <dbReference type="Proteomes" id="UP001430356"/>
    </source>
</evidence>
<dbReference type="InterPro" id="IPR036915">
    <property type="entry name" value="Cyclin-like_sf"/>
</dbReference>